<protein>
    <submittedName>
        <fullName evidence="1">Uncharacterized protein</fullName>
    </submittedName>
</protein>
<accession>A0A0A9AZ05</accession>
<sequence>MFYQHQLSLDCAHKLFYFGFIISVLLDLSAH</sequence>
<dbReference type="EMBL" id="GBRH01245568">
    <property type="protein sequence ID" value="JAD52327.1"/>
    <property type="molecule type" value="Transcribed_RNA"/>
</dbReference>
<reference evidence="1" key="1">
    <citation type="submission" date="2014-09" db="EMBL/GenBank/DDBJ databases">
        <authorList>
            <person name="Magalhaes I.L.F."/>
            <person name="Oliveira U."/>
            <person name="Santos F.R."/>
            <person name="Vidigal T.H.D.A."/>
            <person name="Brescovit A.D."/>
            <person name="Santos A.J."/>
        </authorList>
    </citation>
    <scope>NUCLEOTIDE SEQUENCE</scope>
    <source>
        <tissue evidence="1">Shoot tissue taken approximately 20 cm above the soil surface</tissue>
    </source>
</reference>
<evidence type="ECO:0000313" key="1">
    <source>
        <dbReference type="EMBL" id="JAD52327.1"/>
    </source>
</evidence>
<name>A0A0A9AZ05_ARUDO</name>
<organism evidence="1">
    <name type="scientific">Arundo donax</name>
    <name type="common">Giant reed</name>
    <name type="synonym">Donax arundinaceus</name>
    <dbReference type="NCBI Taxonomy" id="35708"/>
    <lineage>
        <taxon>Eukaryota</taxon>
        <taxon>Viridiplantae</taxon>
        <taxon>Streptophyta</taxon>
        <taxon>Embryophyta</taxon>
        <taxon>Tracheophyta</taxon>
        <taxon>Spermatophyta</taxon>
        <taxon>Magnoliopsida</taxon>
        <taxon>Liliopsida</taxon>
        <taxon>Poales</taxon>
        <taxon>Poaceae</taxon>
        <taxon>PACMAD clade</taxon>
        <taxon>Arundinoideae</taxon>
        <taxon>Arundineae</taxon>
        <taxon>Arundo</taxon>
    </lineage>
</organism>
<dbReference type="AlphaFoldDB" id="A0A0A9AZ05"/>
<proteinExistence type="predicted"/>
<reference evidence="1" key="2">
    <citation type="journal article" date="2015" name="Data Brief">
        <title>Shoot transcriptome of the giant reed, Arundo donax.</title>
        <authorList>
            <person name="Barrero R.A."/>
            <person name="Guerrero F.D."/>
            <person name="Moolhuijzen P."/>
            <person name="Goolsby J.A."/>
            <person name="Tidwell J."/>
            <person name="Bellgard S.E."/>
            <person name="Bellgard M.I."/>
        </authorList>
    </citation>
    <scope>NUCLEOTIDE SEQUENCE</scope>
    <source>
        <tissue evidence="1">Shoot tissue taken approximately 20 cm above the soil surface</tissue>
    </source>
</reference>